<dbReference type="OrthoDB" id="6257893at2759"/>
<dbReference type="EMBL" id="APAU02000208">
    <property type="protein sequence ID" value="EUB54831.1"/>
    <property type="molecule type" value="Genomic_DNA"/>
</dbReference>
<dbReference type="KEGG" id="egl:EGR_10316"/>
<dbReference type="AlphaFoldDB" id="W6U2P5"/>
<dbReference type="STRING" id="6210.W6U2P5"/>
<reference evidence="2 3" key="1">
    <citation type="journal article" date="2013" name="Nat. Genet.">
        <title>The genome of the hydatid tapeworm Echinococcus granulosus.</title>
        <authorList>
            <person name="Zheng H."/>
            <person name="Zhang W."/>
            <person name="Zhang L."/>
            <person name="Zhang Z."/>
            <person name="Li J."/>
            <person name="Lu G."/>
            <person name="Zhu Y."/>
            <person name="Wang Y."/>
            <person name="Huang Y."/>
            <person name="Liu J."/>
            <person name="Kang H."/>
            <person name="Chen J."/>
            <person name="Wang L."/>
            <person name="Chen A."/>
            <person name="Yu S."/>
            <person name="Gao Z."/>
            <person name="Jin L."/>
            <person name="Gu W."/>
            <person name="Wang Z."/>
            <person name="Zhao L."/>
            <person name="Shi B."/>
            <person name="Wen H."/>
            <person name="Lin R."/>
            <person name="Jones M.K."/>
            <person name="Brejova B."/>
            <person name="Vinar T."/>
            <person name="Zhao G."/>
            <person name="McManus D.P."/>
            <person name="Chen Z."/>
            <person name="Zhou Y."/>
            <person name="Wang S."/>
        </authorList>
    </citation>
    <scope>NUCLEOTIDE SEQUENCE [LARGE SCALE GENOMIC DNA]</scope>
</reference>
<accession>W6U2P5</accession>
<comment type="caution">
    <text evidence="2">The sequence shown here is derived from an EMBL/GenBank/DDBJ whole genome shotgun (WGS) entry which is preliminary data.</text>
</comment>
<protein>
    <recommendedName>
        <fullName evidence="4">Chorion class high cysteine protein 12</fullName>
    </recommendedName>
</protein>
<dbReference type="RefSeq" id="XP_024346027.1">
    <property type="nucleotide sequence ID" value="XM_024499565.1"/>
</dbReference>
<keyword evidence="1" id="KW-0732">Signal</keyword>
<feature type="chain" id="PRO_5004884122" description="Chorion class high cysteine protein 12" evidence="1">
    <location>
        <begin position="21"/>
        <end position="722"/>
    </location>
</feature>
<evidence type="ECO:0000256" key="1">
    <source>
        <dbReference type="SAM" id="SignalP"/>
    </source>
</evidence>
<feature type="signal peptide" evidence="1">
    <location>
        <begin position="1"/>
        <end position="20"/>
    </location>
</feature>
<dbReference type="CTD" id="36346031"/>
<sequence>MRIASAFAIVLGCLIVGGFGYPKQPTFSSCQSSVCHSGANTGYGCLGGICDYTCSESSCHGFGNAVFPHKGMQETWGSGALGKHGCYGGNCGYWSGCNDGKCSDFYDFQQCQHVECVDGSFHGYGCSTGGNCRVVCFIDVCHSVDNYGKVYQPTMATQQALGYEGEVVLPINFAGTSVAAYAEHPKEENLDQLKAVANHITDHLSNLDARQLQLFIESTSNIDEVITCLGNDMIEVIISKVPNINDLLPKLKPTTIGKIASNLCAEILRTVEVKPHGMCDGTHGMCDGYGYGWQEMGDREDNAAPTMISGVQSYDLPAYPIVDSGQGHYSDPMMTRMSHYYHPVDSQSQVSSTPTSVSTLDPRALQSILINMTNLNQLLMSVDPTLLQSALKSVSGIGHVFSAINPYALQSMLGRLPHLNHVLAHAEPNLLQSLLAEIPNIHAVLHGVNPHITQSMLPDMPKQLPVVVEHDATKAGLATEVPNPPGLMDPTVAHAIFSTLPNIPPQYANALFNMEPRFVQYIMQNHHNLHSLVDNMDAQTLQYVAAHVPQFGTILSKLHPNTLEVVLDKLLNTAKHLTDTDSEAVRAIMSKLPAFAKYAHLLPTLTTPSKVPSHLPEIGKESKEEEKIPMATATPAPIIANEEPGMVRSNIQLIDKLLQLVDPRKLAALRVLMPDLPQILNDLGTNQCDVSVFTSMTWSAIRDTTTADGQPTPSNTSNHETS</sequence>
<dbReference type="GeneID" id="36346031"/>
<organism evidence="2 3">
    <name type="scientific">Echinococcus granulosus</name>
    <name type="common">Hydatid tapeworm</name>
    <dbReference type="NCBI Taxonomy" id="6210"/>
    <lineage>
        <taxon>Eukaryota</taxon>
        <taxon>Metazoa</taxon>
        <taxon>Spiralia</taxon>
        <taxon>Lophotrochozoa</taxon>
        <taxon>Platyhelminthes</taxon>
        <taxon>Cestoda</taxon>
        <taxon>Eucestoda</taxon>
        <taxon>Cyclophyllidea</taxon>
        <taxon>Taeniidae</taxon>
        <taxon>Echinococcus</taxon>
        <taxon>Echinococcus granulosus group</taxon>
    </lineage>
</organism>
<evidence type="ECO:0000313" key="2">
    <source>
        <dbReference type="EMBL" id="EUB54831.1"/>
    </source>
</evidence>
<keyword evidence="3" id="KW-1185">Reference proteome</keyword>
<evidence type="ECO:0008006" key="4">
    <source>
        <dbReference type="Google" id="ProtNLM"/>
    </source>
</evidence>
<gene>
    <name evidence="2" type="ORF">EGR_10316</name>
</gene>
<name>W6U2P5_ECHGR</name>
<proteinExistence type="predicted"/>
<evidence type="ECO:0000313" key="3">
    <source>
        <dbReference type="Proteomes" id="UP000019149"/>
    </source>
</evidence>
<dbReference type="Proteomes" id="UP000019149">
    <property type="component" value="Unassembled WGS sequence"/>
</dbReference>